<organism evidence="1 2">
    <name type="scientific">Lunasporangiospora selenospora</name>
    <dbReference type="NCBI Taxonomy" id="979761"/>
    <lineage>
        <taxon>Eukaryota</taxon>
        <taxon>Fungi</taxon>
        <taxon>Fungi incertae sedis</taxon>
        <taxon>Mucoromycota</taxon>
        <taxon>Mortierellomycotina</taxon>
        <taxon>Mortierellomycetes</taxon>
        <taxon>Mortierellales</taxon>
        <taxon>Mortierellaceae</taxon>
        <taxon>Lunasporangiospora</taxon>
    </lineage>
</organism>
<evidence type="ECO:0000313" key="1">
    <source>
        <dbReference type="EMBL" id="KAF9577151.1"/>
    </source>
</evidence>
<keyword evidence="2" id="KW-1185">Reference proteome</keyword>
<accession>A0A9P6K9Y2</accession>
<reference evidence="1" key="1">
    <citation type="journal article" date="2020" name="Fungal Divers.">
        <title>Resolving the Mortierellaceae phylogeny through synthesis of multi-gene phylogenetics and phylogenomics.</title>
        <authorList>
            <person name="Vandepol N."/>
            <person name="Liber J."/>
            <person name="Desiro A."/>
            <person name="Na H."/>
            <person name="Kennedy M."/>
            <person name="Barry K."/>
            <person name="Grigoriev I.V."/>
            <person name="Miller A.N."/>
            <person name="O'Donnell K."/>
            <person name="Stajich J.E."/>
            <person name="Bonito G."/>
        </authorList>
    </citation>
    <scope>NUCLEOTIDE SEQUENCE</scope>
    <source>
        <strain evidence="1">KOD1015</strain>
    </source>
</reference>
<dbReference type="Gene3D" id="3.80.10.10">
    <property type="entry name" value="Ribonuclease Inhibitor"/>
    <property type="match status" value="1"/>
</dbReference>
<dbReference type="Proteomes" id="UP000780801">
    <property type="component" value="Unassembled WGS sequence"/>
</dbReference>
<evidence type="ECO:0000313" key="2">
    <source>
        <dbReference type="Proteomes" id="UP000780801"/>
    </source>
</evidence>
<dbReference type="AlphaFoldDB" id="A0A9P6K9Y2"/>
<name>A0A9P6K9Y2_9FUNG</name>
<comment type="caution">
    <text evidence="1">The sequence shown here is derived from an EMBL/GenBank/DDBJ whole genome shotgun (WGS) entry which is preliminary data.</text>
</comment>
<proteinExistence type="predicted"/>
<dbReference type="EMBL" id="JAABOA010005225">
    <property type="protein sequence ID" value="KAF9577151.1"/>
    <property type="molecule type" value="Genomic_DNA"/>
</dbReference>
<dbReference type="OrthoDB" id="2405948at2759"/>
<dbReference type="SUPFAM" id="SSF52047">
    <property type="entry name" value="RNI-like"/>
    <property type="match status" value="1"/>
</dbReference>
<protein>
    <submittedName>
        <fullName evidence="1">Uncharacterized protein</fullName>
    </submittedName>
</protein>
<gene>
    <name evidence="1" type="ORF">BGW38_007826</name>
</gene>
<dbReference type="InterPro" id="IPR032675">
    <property type="entry name" value="LRR_dom_sf"/>
</dbReference>
<sequence>MGEDHVLVPVLLDAVNAFRNSIEAIKGTTFVPHTPFETQPYHSDNSGQRLRWTWTLPRLQELELEGEVAVAFDLSTLQHCPKLRSLRLVLPTYLFSTCEDEDTLARMSEEVEHICKASQLVELELYGKWPLSDYLLLMIAERMRKLRKLLIVGARDVSPRGFQEAVAKIPTLEVLVIGQNLIPRANRQVRFQEMKTHNPRLTITVEED</sequence>